<dbReference type="Proteomes" id="UP000237752">
    <property type="component" value="Unassembled WGS sequence"/>
</dbReference>
<organism evidence="1 2">
    <name type="scientific">Antricoccus suffuscus</name>
    <dbReference type="NCBI Taxonomy" id="1629062"/>
    <lineage>
        <taxon>Bacteria</taxon>
        <taxon>Bacillati</taxon>
        <taxon>Actinomycetota</taxon>
        <taxon>Actinomycetes</taxon>
        <taxon>Geodermatophilales</taxon>
        <taxon>Antricoccaceae</taxon>
        <taxon>Antricoccus</taxon>
    </lineage>
</organism>
<protein>
    <submittedName>
        <fullName evidence="1">Uncharacterized protein</fullName>
    </submittedName>
</protein>
<evidence type="ECO:0000313" key="2">
    <source>
        <dbReference type="Proteomes" id="UP000237752"/>
    </source>
</evidence>
<proteinExistence type="predicted"/>
<accession>A0A2T1A1N1</accession>
<gene>
    <name evidence="1" type="ORF">CLV47_105125</name>
</gene>
<dbReference type="EMBL" id="PVUE01000005">
    <property type="protein sequence ID" value="PRZ42503.1"/>
    <property type="molecule type" value="Genomic_DNA"/>
</dbReference>
<comment type="caution">
    <text evidence="1">The sequence shown here is derived from an EMBL/GenBank/DDBJ whole genome shotgun (WGS) entry which is preliminary data.</text>
</comment>
<keyword evidence="2" id="KW-1185">Reference proteome</keyword>
<dbReference type="RefSeq" id="WP_238145278.1">
    <property type="nucleotide sequence ID" value="NZ_PVUE01000005.1"/>
</dbReference>
<reference evidence="1 2" key="1">
    <citation type="submission" date="2018-03" db="EMBL/GenBank/DDBJ databases">
        <title>Genomic Encyclopedia of Archaeal and Bacterial Type Strains, Phase II (KMG-II): from individual species to whole genera.</title>
        <authorList>
            <person name="Goeker M."/>
        </authorList>
    </citation>
    <scope>NUCLEOTIDE SEQUENCE [LARGE SCALE GENOMIC DNA]</scope>
    <source>
        <strain evidence="1 2">DSM 100065</strain>
    </source>
</reference>
<evidence type="ECO:0000313" key="1">
    <source>
        <dbReference type="EMBL" id="PRZ42503.1"/>
    </source>
</evidence>
<dbReference type="AlphaFoldDB" id="A0A2T1A1N1"/>
<sequence length="141" mass="15949">MVWDVFNNDCPGSHECVIANSSAAHDYYAGAERDTAPHRCRKQRFGTTFYVCSWFQVVGKHHARPEEYVVFDRHAVENQYLVLDRNAIADHSPSFDERSVTNIAVGSNARTPQDVRECPDSRTGTDIVALAKAVWVHIHSF</sequence>
<name>A0A2T1A1N1_9ACTN</name>